<dbReference type="GO" id="GO:0005886">
    <property type="term" value="C:plasma membrane"/>
    <property type="evidence" value="ECO:0007669"/>
    <property type="project" value="UniProtKB-SubCell"/>
</dbReference>
<keyword evidence="2" id="KW-1003">Cell membrane</keyword>
<feature type="transmembrane region" description="Helical" evidence="6">
    <location>
        <begin position="71"/>
        <end position="90"/>
    </location>
</feature>
<dbReference type="PANTHER" id="PTHR32322">
    <property type="entry name" value="INNER MEMBRANE TRANSPORTER"/>
    <property type="match status" value="1"/>
</dbReference>
<proteinExistence type="predicted"/>
<dbReference type="InterPro" id="IPR037185">
    <property type="entry name" value="EmrE-like"/>
</dbReference>
<dbReference type="PANTHER" id="PTHR32322:SF18">
    <property type="entry name" value="S-ADENOSYLMETHIONINE_S-ADENOSYLHOMOCYSTEINE TRANSPORTER"/>
    <property type="match status" value="1"/>
</dbReference>
<feature type="transmembrane region" description="Helical" evidence="6">
    <location>
        <begin position="31"/>
        <end position="51"/>
    </location>
</feature>
<evidence type="ECO:0000256" key="6">
    <source>
        <dbReference type="SAM" id="Phobius"/>
    </source>
</evidence>
<name>A0A1G2T6F0_9BACT</name>
<keyword evidence="4 6" id="KW-1133">Transmembrane helix</keyword>
<feature type="transmembrane region" description="Helical" evidence="6">
    <location>
        <begin position="153"/>
        <end position="169"/>
    </location>
</feature>
<protein>
    <recommendedName>
        <fullName evidence="7">EamA domain-containing protein</fullName>
    </recommendedName>
</protein>
<evidence type="ECO:0000256" key="3">
    <source>
        <dbReference type="ARBA" id="ARBA00022692"/>
    </source>
</evidence>
<reference evidence="8 9" key="1">
    <citation type="journal article" date="2016" name="Nat. Commun.">
        <title>Thousands of microbial genomes shed light on interconnected biogeochemical processes in an aquifer system.</title>
        <authorList>
            <person name="Anantharaman K."/>
            <person name="Brown C.T."/>
            <person name="Hug L.A."/>
            <person name="Sharon I."/>
            <person name="Castelle C.J."/>
            <person name="Probst A.J."/>
            <person name="Thomas B.C."/>
            <person name="Singh A."/>
            <person name="Wilkins M.J."/>
            <person name="Karaoz U."/>
            <person name="Brodie E.L."/>
            <person name="Williams K.H."/>
            <person name="Hubbard S.S."/>
            <person name="Banfield J.F."/>
        </authorList>
    </citation>
    <scope>NUCLEOTIDE SEQUENCE [LARGE SCALE GENOMIC DNA]</scope>
</reference>
<feature type="transmembrane region" description="Helical" evidence="6">
    <location>
        <begin position="96"/>
        <end position="117"/>
    </location>
</feature>
<evidence type="ECO:0000256" key="1">
    <source>
        <dbReference type="ARBA" id="ARBA00004651"/>
    </source>
</evidence>
<feature type="transmembrane region" description="Helical" evidence="6">
    <location>
        <begin position="176"/>
        <end position="200"/>
    </location>
</feature>
<feature type="transmembrane region" description="Helical" evidence="6">
    <location>
        <begin position="212"/>
        <end position="233"/>
    </location>
</feature>
<feature type="transmembrane region" description="Helical" evidence="6">
    <location>
        <begin position="268"/>
        <end position="285"/>
    </location>
</feature>
<dbReference type="Proteomes" id="UP000179264">
    <property type="component" value="Unassembled WGS sequence"/>
</dbReference>
<evidence type="ECO:0000313" key="9">
    <source>
        <dbReference type="Proteomes" id="UP000179264"/>
    </source>
</evidence>
<evidence type="ECO:0000256" key="2">
    <source>
        <dbReference type="ARBA" id="ARBA00022475"/>
    </source>
</evidence>
<feature type="transmembrane region" description="Helical" evidence="6">
    <location>
        <begin position="245"/>
        <end position="262"/>
    </location>
</feature>
<dbReference type="EMBL" id="MHVL01000035">
    <property type="protein sequence ID" value="OHA92830.1"/>
    <property type="molecule type" value="Genomic_DNA"/>
</dbReference>
<evidence type="ECO:0000256" key="4">
    <source>
        <dbReference type="ARBA" id="ARBA00022989"/>
    </source>
</evidence>
<comment type="caution">
    <text evidence="8">The sequence shown here is derived from an EMBL/GenBank/DDBJ whole genome shotgun (WGS) entry which is preliminary data.</text>
</comment>
<dbReference type="InterPro" id="IPR000620">
    <property type="entry name" value="EamA_dom"/>
</dbReference>
<feature type="transmembrane region" description="Helical" evidence="6">
    <location>
        <begin position="126"/>
        <end position="147"/>
    </location>
</feature>
<keyword evidence="5 6" id="KW-0472">Membrane</keyword>
<comment type="subcellular location">
    <subcellularLocation>
        <location evidence="1">Cell membrane</location>
        <topology evidence="1">Multi-pass membrane protein</topology>
    </subcellularLocation>
</comment>
<dbReference type="Pfam" id="PF00892">
    <property type="entry name" value="EamA"/>
    <property type="match status" value="2"/>
</dbReference>
<dbReference type="AlphaFoldDB" id="A0A1G2T6F0"/>
<accession>A0A1G2T6F0</accession>
<evidence type="ECO:0000256" key="5">
    <source>
        <dbReference type="ARBA" id="ARBA00023136"/>
    </source>
</evidence>
<organism evidence="8 9">
    <name type="scientific">Candidatus Zambryskibacteria bacterium RIFCSPHIGHO2_02_38_10.5</name>
    <dbReference type="NCBI Taxonomy" id="1802742"/>
    <lineage>
        <taxon>Bacteria</taxon>
        <taxon>Candidatus Zambryskiibacteriota</taxon>
    </lineage>
</organism>
<dbReference type="InterPro" id="IPR050638">
    <property type="entry name" value="AA-Vitamin_Transporters"/>
</dbReference>
<feature type="domain" description="EamA" evidence="7">
    <location>
        <begin position="6"/>
        <end position="140"/>
    </location>
</feature>
<gene>
    <name evidence="8" type="ORF">A2W58_01755</name>
</gene>
<keyword evidence="3 6" id="KW-0812">Transmembrane</keyword>
<evidence type="ECO:0000313" key="8">
    <source>
        <dbReference type="EMBL" id="OHA92830.1"/>
    </source>
</evidence>
<sequence>MGSYYGFIAAILSPFFSSVSTIFKSEAARDLSPLVVVSLGGILGSIILFIIAGIRKEKVSKKLLSHNIKDLAWIVVSRFMVGELVFTYGLVETSAIKAIFFTKIEPYFVLILGWLFLREKVKARNLLLLTIHLIGALLLSAGGIFLIPRAGDLLVIVAMLCFASSYIVGKRISHAMGATLGSAIPMGIGSLILLPFALISSSPHLLSYSTKGWEYLIIYVILFNVIALSFWFSSLKLVKGWIVSALRYVGPILGAPVAYFMFGQTLNGTQMIGAGIIIVTSLLIAKEHFREERKINLKNGQDDNL</sequence>
<dbReference type="SUPFAM" id="SSF103481">
    <property type="entry name" value="Multidrug resistance efflux transporter EmrE"/>
    <property type="match status" value="2"/>
</dbReference>
<evidence type="ECO:0000259" key="7">
    <source>
        <dbReference type="Pfam" id="PF00892"/>
    </source>
</evidence>
<feature type="domain" description="EamA" evidence="7">
    <location>
        <begin position="150"/>
        <end position="284"/>
    </location>
</feature>